<keyword evidence="2 4" id="KW-0326">Glycosidase</keyword>
<keyword evidence="1 4" id="KW-0378">Hydrolase</keyword>
<dbReference type="InterPro" id="IPR001910">
    <property type="entry name" value="Inosine/uridine_hydrolase_dom"/>
</dbReference>
<name>A0A1C6K7A7_9FIRM</name>
<organism evidence="4">
    <name type="scientific">uncultured Anaerotruncus sp</name>
    <dbReference type="NCBI Taxonomy" id="905011"/>
    <lineage>
        <taxon>Bacteria</taxon>
        <taxon>Bacillati</taxon>
        <taxon>Bacillota</taxon>
        <taxon>Clostridia</taxon>
        <taxon>Eubacteriales</taxon>
        <taxon>Oscillospiraceae</taxon>
        <taxon>Anaerotruncus</taxon>
        <taxon>environmental samples</taxon>
    </lineage>
</organism>
<dbReference type="GO" id="GO:0005829">
    <property type="term" value="C:cytosol"/>
    <property type="evidence" value="ECO:0007669"/>
    <property type="project" value="TreeGrafter"/>
</dbReference>
<dbReference type="Pfam" id="PF01156">
    <property type="entry name" value="IU_nuc_hydro"/>
    <property type="match status" value="1"/>
</dbReference>
<dbReference type="InterPro" id="IPR023186">
    <property type="entry name" value="IUNH"/>
</dbReference>
<dbReference type="GO" id="GO:0008477">
    <property type="term" value="F:purine nucleosidase activity"/>
    <property type="evidence" value="ECO:0007669"/>
    <property type="project" value="TreeGrafter"/>
</dbReference>
<evidence type="ECO:0000259" key="3">
    <source>
        <dbReference type="Pfam" id="PF01156"/>
    </source>
</evidence>
<sequence length="332" mass="36067">MEKRKLILDVDTGSDDSVAIICALLRPEFEVLGLTTVNGNRCVDYTTENTLRISELMGGTTPVYRGCANTYVSIMLGRRPGYPRRDGSGPANNAGVHGDFIDQCPPATIKEQEMDAVSWLVKTLMEAEDDSITLVPLGPLTNIAHAVAIQPKIVNKVHEIMYMGGGYKIGNKSAVGEMNVWLDPDAAQVVLSAGFKKITFVPLDATHKAYLLADDAARIRAIGTPASDVCASLIEQRIKGYSTWQKMVDTDELATPLHDPLCVMALLDPTVLQDVVHAHCEIDCGGGAAYGQTIFDIFNGRLDALPPNCYVALSADREKYVDLLVETLQRSK</sequence>
<dbReference type="SUPFAM" id="SSF53590">
    <property type="entry name" value="Nucleoside hydrolase"/>
    <property type="match status" value="1"/>
</dbReference>
<feature type="domain" description="Inosine/uridine-preferring nucleoside hydrolase" evidence="3">
    <location>
        <begin position="6"/>
        <end position="321"/>
    </location>
</feature>
<evidence type="ECO:0000256" key="1">
    <source>
        <dbReference type="ARBA" id="ARBA00022801"/>
    </source>
</evidence>
<evidence type="ECO:0000256" key="2">
    <source>
        <dbReference type="ARBA" id="ARBA00023295"/>
    </source>
</evidence>
<accession>A0A1C6K7A7</accession>
<dbReference type="PANTHER" id="PTHR12304:SF4">
    <property type="entry name" value="URIDINE NUCLEOSIDASE"/>
    <property type="match status" value="1"/>
</dbReference>
<gene>
    <name evidence="4" type="primary">rihB_18</name>
    <name evidence="4" type="ORF">SAMEA3545359_02704</name>
</gene>
<proteinExistence type="predicted"/>
<protein>
    <submittedName>
        <fullName evidence="4">Pyrimidine-specific ribonucleoside hydrolase rihB</fullName>
        <ecNumber evidence="4">3.2.2.8</ecNumber>
    </submittedName>
</protein>
<dbReference type="GO" id="GO:0050263">
    <property type="term" value="F:ribosylpyrimidine nucleosidase activity"/>
    <property type="evidence" value="ECO:0007669"/>
    <property type="project" value="UniProtKB-EC"/>
</dbReference>
<dbReference type="Gene3D" id="3.90.245.10">
    <property type="entry name" value="Ribonucleoside hydrolase-like"/>
    <property type="match status" value="1"/>
</dbReference>
<reference evidence="4" key="1">
    <citation type="submission" date="2015-09" db="EMBL/GenBank/DDBJ databases">
        <authorList>
            <consortium name="Pathogen Informatics"/>
        </authorList>
    </citation>
    <scope>NUCLEOTIDE SEQUENCE</scope>
    <source>
        <strain evidence="4">2789STDY5834896</strain>
    </source>
</reference>
<dbReference type="PANTHER" id="PTHR12304">
    <property type="entry name" value="INOSINE-URIDINE PREFERRING NUCLEOSIDE HYDROLASE"/>
    <property type="match status" value="1"/>
</dbReference>
<dbReference type="EC" id="3.2.2.8" evidence="4"/>
<dbReference type="EMBL" id="FMHG01000003">
    <property type="protein sequence ID" value="SCJ90037.1"/>
    <property type="molecule type" value="Genomic_DNA"/>
</dbReference>
<evidence type="ECO:0000313" key="4">
    <source>
        <dbReference type="EMBL" id="SCJ90037.1"/>
    </source>
</evidence>
<dbReference type="AlphaFoldDB" id="A0A1C6K7A7"/>
<dbReference type="InterPro" id="IPR036452">
    <property type="entry name" value="Ribo_hydro-like"/>
</dbReference>
<dbReference type="GO" id="GO:0006152">
    <property type="term" value="P:purine nucleoside catabolic process"/>
    <property type="evidence" value="ECO:0007669"/>
    <property type="project" value="TreeGrafter"/>
</dbReference>